<dbReference type="PANTHER" id="PTHR42760:SF133">
    <property type="entry name" value="3-OXOACYL-[ACYL-CARRIER-PROTEIN] REDUCTASE"/>
    <property type="match status" value="1"/>
</dbReference>
<evidence type="ECO:0000313" key="5">
    <source>
        <dbReference type="Proteomes" id="UP000321234"/>
    </source>
</evidence>
<dbReference type="GO" id="GO:0006633">
    <property type="term" value="P:fatty acid biosynthetic process"/>
    <property type="evidence" value="ECO:0007669"/>
    <property type="project" value="TreeGrafter"/>
</dbReference>
<dbReference type="CDD" id="cd05233">
    <property type="entry name" value="SDR_c"/>
    <property type="match status" value="1"/>
</dbReference>
<dbReference type="EMBL" id="VKAC01000008">
    <property type="protein sequence ID" value="TXR55450.1"/>
    <property type="molecule type" value="Genomic_DNA"/>
</dbReference>
<dbReference type="OrthoDB" id="4350228at2"/>
<dbReference type="InterPro" id="IPR036291">
    <property type="entry name" value="NAD(P)-bd_dom_sf"/>
</dbReference>
<comment type="caution">
    <text evidence="4">The sequence shown here is derived from an EMBL/GenBank/DDBJ whole genome shotgun (WGS) entry which is preliminary data.</text>
</comment>
<dbReference type="Pfam" id="PF13561">
    <property type="entry name" value="adh_short_C2"/>
    <property type="match status" value="1"/>
</dbReference>
<dbReference type="AlphaFoldDB" id="A0A5C8ZF72"/>
<dbReference type="PANTHER" id="PTHR42760">
    <property type="entry name" value="SHORT-CHAIN DEHYDROGENASES/REDUCTASES FAMILY MEMBER"/>
    <property type="match status" value="1"/>
</dbReference>
<dbReference type="FunFam" id="3.40.50.720:FF:000084">
    <property type="entry name" value="Short-chain dehydrogenase reductase"/>
    <property type="match status" value="1"/>
</dbReference>
<protein>
    <submittedName>
        <fullName evidence="4">SDR family oxidoreductase</fullName>
    </submittedName>
</protein>
<accession>A0A5C8ZF72</accession>
<evidence type="ECO:0000313" key="4">
    <source>
        <dbReference type="EMBL" id="TXR55450.1"/>
    </source>
</evidence>
<keyword evidence="2" id="KW-0560">Oxidoreductase</keyword>
<dbReference type="GO" id="GO:0048038">
    <property type="term" value="F:quinone binding"/>
    <property type="evidence" value="ECO:0007669"/>
    <property type="project" value="TreeGrafter"/>
</dbReference>
<dbReference type="InterPro" id="IPR057326">
    <property type="entry name" value="KR_dom"/>
</dbReference>
<dbReference type="PRINTS" id="PR00081">
    <property type="entry name" value="GDHRDH"/>
</dbReference>
<dbReference type="Gene3D" id="3.40.50.720">
    <property type="entry name" value="NAD(P)-binding Rossmann-like Domain"/>
    <property type="match status" value="1"/>
</dbReference>
<dbReference type="Proteomes" id="UP000321234">
    <property type="component" value="Unassembled WGS sequence"/>
</dbReference>
<dbReference type="GO" id="GO:0016616">
    <property type="term" value="F:oxidoreductase activity, acting on the CH-OH group of donors, NAD or NADP as acceptor"/>
    <property type="evidence" value="ECO:0007669"/>
    <property type="project" value="TreeGrafter"/>
</dbReference>
<evidence type="ECO:0000256" key="1">
    <source>
        <dbReference type="ARBA" id="ARBA00006484"/>
    </source>
</evidence>
<sequence>MQVSGRTAVVTGAGSERGIGRAVAHRLARDGWSLLLLDVDGEGVQRRASELAGELVDGATALGLACDVTSPDDVAAAFRAADEQLPPVTGLVNLAGIPSPTPLLEVTLAEWDRVMAVNATGSLLLVQEAGRRMVAVGRGRIVLTSSVTALDGGGTFSKSAYAAAKAAVLGLARGAARELGPHGVTVNALVPGPVDTDIMGGALDEQRKARMASGIPAGRVGQPTDVAEVAAFLLSDGAGFVNGTTFSVDGGMHMH</sequence>
<organism evidence="4 5">
    <name type="scientific">Quadrisphaera setariae</name>
    <dbReference type="NCBI Taxonomy" id="2593304"/>
    <lineage>
        <taxon>Bacteria</taxon>
        <taxon>Bacillati</taxon>
        <taxon>Actinomycetota</taxon>
        <taxon>Actinomycetes</taxon>
        <taxon>Kineosporiales</taxon>
        <taxon>Kineosporiaceae</taxon>
        <taxon>Quadrisphaera</taxon>
    </lineage>
</organism>
<reference evidence="4 5" key="1">
    <citation type="submission" date="2019-07" db="EMBL/GenBank/DDBJ databases">
        <title>Quadrisphaera sp. strain DD2A genome sequencing and assembly.</title>
        <authorList>
            <person name="Kim I."/>
        </authorList>
    </citation>
    <scope>NUCLEOTIDE SEQUENCE [LARGE SCALE GENOMIC DNA]</scope>
    <source>
        <strain evidence="4 5">DD2A</strain>
    </source>
</reference>
<dbReference type="InterPro" id="IPR002347">
    <property type="entry name" value="SDR_fam"/>
</dbReference>
<gene>
    <name evidence="4" type="ORF">FMM08_14100</name>
</gene>
<dbReference type="PRINTS" id="PR00080">
    <property type="entry name" value="SDRFAMILY"/>
</dbReference>
<keyword evidence="5" id="KW-1185">Reference proteome</keyword>
<comment type="similarity">
    <text evidence="1">Belongs to the short-chain dehydrogenases/reductases (SDR) family.</text>
</comment>
<evidence type="ECO:0000259" key="3">
    <source>
        <dbReference type="SMART" id="SM00822"/>
    </source>
</evidence>
<dbReference type="SMART" id="SM00822">
    <property type="entry name" value="PKS_KR"/>
    <property type="match status" value="1"/>
</dbReference>
<dbReference type="SUPFAM" id="SSF51735">
    <property type="entry name" value="NAD(P)-binding Rossmann-fold domains"/>
    <property type="match status" value="1"/>
</dbReference>
<name>A0A5C8ZF72_9ACTN</name>
<evidence type="ECO:0000256" key="2">
    <source>
        <dbReference type="ARBA" id="ARBA00023002"/>
    </source>
</evidence>
<feature type="domain" description="Ketoreductase" evidence="3">
    <location>
        <begin position="8"/>
        <end position="192"/>
    </location>
</feature>
<proteinExistence type="inferred from homology"/>